<dbReference type="InterPro" id="IPR036188">
    <property type="entry name" value="FAD/NAD-bd_sf"/>
</dbReference>
<evidence type="ECO:0000259" key="3">
    <source>
        <dbReference type="Pfam" id="PF01266"/>
    </source>
</evidence>
<keyword evidence="2" id="KW-0472">Membrane</keyword>
<gene>
    <name evidence="4" type="ORF">IMF26_01655</name>
</gene>
<feature type="domain" description="FAD dependent oxidoreductase" evidence="3">
    <location>
        <begin position="6"/>
        <end position="352"/>
    </location>
</feature>
<name>A0AAT9LF15_9FIRM</name>
<dbReference type="Gene3D" id="3.30.9.10">
    <property type="entry name" value="D-Amino Acid Oxidase, subunit A, domain 2"/>
    <property type="match status" value="1"/>
</dbReference>
<dbReference type="InterPro" id="IPR006076">
    <property type="entry name" value="FAD-dep_OxRdtase"/>
</dbReference>
<evidence type="ECO:0000313" key="4">
    <source>
        <dbReference type="EMBL" id="QUL98812.1"/>
    </source>
</evidence>
<dbReference type="Pfam" id="PF01266">
    <property type="entry name" value="DAO"/>
    <property type="match status" value="1"/>
</dbReference>
<evidence type="ECO:0000256" key="2">
    <source>
        <dbReference type="SAM" id="Phobius"/>
    </source>
</evidence>
<reference evidence="4" key="1">
    <citation type="submission" date="2020-10" db="EMBL/GenBank/DDBJ databases">
        <authorList>
            <person name="Kadnikov V."/>
            <person name="Beletsky A.V."/>
            <person name="Mardanov A.V."/>
            <person name="Karnachuk O.V."/>
            <person name="Ravin N.V."/>
        </authorList>
    </citation>
    <scope>NUCLEOTIDE SEQUENCE</scope>
    <source>
        <strain evidence="4">Bu02</strain>
    </source>
</reference>
<dbReference type="SUPFAM" id="SSF54373">
    <property type="entry name" value="FAD-linked reductases, C-terminal domain"/>
    <property type="match status" value="1"/>
</dbReference>
<protein>
    <submittedName>
        <fullName evidence="4">FAD-binding oxidoreductase</fullName>
    </submittedName>
</protein>
<dbReference type="EMBL" id="CP062796">
    <property type="protein sequence ID" value="QUL98812.1"/>
    <property type="molecule type" value="Genomic_DNA"/>
</dbReference>
<dbReference type="PANTHER" id="PTHR13847:SF287">
    <property type="entry name" value="FAD-DEPENDENT OXIDOREDUCTASE DOMAIN-CONTAINING PROTEIN 1"/>
    <property type="match status" value="1"/>
</dbReference>
<keyword evidence="2" id="KW-1133">Transmembrane helix</keyword>
<dbReference type="GO" id="GO:0005737">
    <property type="term" value="C:cytoplasm"/>
    <property type="evidence" value="ECO:0007669"/>
    <property type="project" value="TreeGrafter"/>
</dbReference>
<dbReference type="SUPFAM" id="SSF51905">
    <property type="entry name" value="FAD/NAD(P)-binding domain"/>
    <property type="match status" value="1"/>
</dbReference>
<proteinExistence type="predicted"/>
<keyword evidence="1" id="KW-0560">Oxidoreductase</keyword>
<dbReference type="GO" id="GO:0016491">
    <property type="term" value="F:oxidoreductase activity"/>
    <property type="evidence" value="ECO:0007669"/>
    <property type="project" value="UniProtKB-KW"/>
</dbReference>
<evidence type="ECO:0000256" key="1">
    <source>
        <dbReference type="ARBA" id="ARBA00023002"/>
    </source>
</evidence>
<dbReference type="KEGG" id="fcz:IMF26_01655"/>
<dbReference type="AlphaFoldDB" id="A0AAT9LF15"/>
<organism evidence="4">
    <name type="scientific">Candidatus Fermentithermobacillus carboniphilus</name>
    <dbReference type="NCBI Taxonomy" id="3085328"/>
    <lineage>
        <taxon>Bacteria</taxon>
        <taxon>Bacillati</taxon>
        <taxon>Bacillota</taxon>
        <taxon>Candidatus Fermentithermobacillia</taxon>
        <taxon>Candidatus Fermentithermobacillales</taxon>
        <taxon>Candidatus Fermentithermobacillaceae</taxon>
        <taxon>Candidatus Fermentithermobacillus</taxon>
    </lineage>
</organism>
<dbReference type="PANTHER" id="PTHR13847">
    <property type="entry name" value="SARCOSINE DEHYDROGENASE-RELATED"/>
    <property type="match status" value="1"/>
</dbReference>
<feature type="transmembrane region" description="Helical" evidence="2">
    <location>
        <begin position="7"/>
        <end position="24"/>
    </location>
</feature>
<dbReference type="Gene3D" id="3.50.50.60">
    <property type="entry name" value="FAD/NAD(P)-binding domain"/>
    <property type="match status" value="1"/>
</dbReference>
<keyword evidence="2" id="KW-0812">Transmembrane</keyword>
<accession>A0AAT9LF15</accession>
<sequence>MRPSADAVVIGGGVVGAAIAYNLLKSGMKSVVLCEKSTFASGSTGRCGAGVREQWGAEHNIRLAKASIDMFEHLAEELGYDQDIEFKQKGYLILAHTEKEWDQFKKNVELQHRLGVNSMLLTPEEAKDIVPALNTEGMLGATYNSRDGHANPFHTTRAFLQAARRLGGDICFFTEVTAIELEAGKVKRVRTSRGDISSPVLVNAAGPWAAVVAKMVGVDLPVYTQRHQILVTEPVGWFLDPMVMSFSIGIYCQQTPHGSVVMGIGDPDEPKGYDTGHSWQFLREMASIVCRLLPVLRDVRVVRQWSGLYTMTPDAHPILGKVPGVDGYYQAVGFSGHGFMLAPVVGRLLSEMILGKQPFIDISGLDLGRFERGEYMVEPSVV</sequence>
<reference evidence="4" key="2">
    <citation type="journal article" date="2023" name="Biology">
        <title>Prokaryotic Life Associated with Coal-Fire Gas Vents Revealed by Metagenomics.</title>
        <authorList>
            <person name="Kadnikov V.V."/>
            <person name="Mardanov A.V."/>
            <person name="Beletsky A.V."/>
            <person name="Karnachuk O.V."/>
            <person name="Ravin N.V."/>
        </authorList>
    </citation>
    <scope>NUCLEOTIDE SEQUENCE</scope>
    <source>
        <strain evidence="4">Bu02</strain>
    </source>
</reference>